<organism evidence="1 2">
    <name type="scientific">Meripilus lineatus</name>
    <dbReference type="NCBI Taxonomy" id="2056292"/>
    <lineage>
        <taxon>Eukaryota</taxon>
        <taxon>Fungi</taxon>
        <taxon>Dikarya</taxon>
        <taxon>Basidiomycota</taxon>
        <taxon>Agaricomycotina</taxon>
        <taxon>Agaricomycetes</taxon>
        <taxon>Polyporales</taxon>
        <taxon>Meripilaceae</taxon>
        <taxon>Meripilus</taxon>
    </lineage>
</organism>
<gene>
    <name evidence="1" type="ORF">NLI96_g508</name>
</gene>
<dbReference type="Proteomes" id="UP001212997">
    <property type="component" value="Unassembled WGS sequence"/>
</dbReference>
<dbReference type="Gene3D" id="3.80.10.10">
    <property type="entry name" value="Ribonuclease Inhibitor"/>
    <property type="match status" value="1"/>
</dbReference>
<dbReference type="SUPFAM" id="SSF52047">
    <property type="entry name" value="RNI-like"/>
    <property type="match status" value="1"/>
</dbReference>
<dbReference type="EMBL" id="JANAWD010000008">
    <property type="protein sequence ID" value="KAJ3491717.1"/>
    <property type="molecule type" value="Genomic_DNA"/>
</dbReference>
<name>A0AAD5VC45_9APHY</name>
<protein>
    <submittedName>
        <fullName evidence="1">Uncharacterized protein</fullName>
    </submittedName>
</protein>
<proteinExistence type="predicted"/>
<evidence type="ECO:0000313" key="2">
    <source>
        <dbReference type="Proteomes" id="UP001212997"/>
    </source>
</evidence>
<accession>A0AAD5VC45</accession>
<comment type="caution">
    <text evidence="1">The sequence shown here is derived from an EMBL/GenBank/DDBJ whole genome shotgun (WGS) entry which is preliminary data.</text>
</comment>
<reference evidence="1" key="1">
    <citation type="submission" date="2022-07" db="EMBL/GenBank/DDBJ databases">
        <title>Genome Sequence of Physisporinus lineatus.</title>
        <authorList>
            <person name="Buettner E."/>
        </authorList>
    </citation>
    <scope>NUCLEOTIDE SEQUENCE</scope>
    <source>
        <strain evidence="1">VT162</strain>
    </source>
</reference>
<dbReference type="InterPro" id="IPR032675">
    <property type="entry name" value="LRR_dom_sf"/>
</dbReference>
<keyword evidence="2" id="KW-1185">Reference proteome</keyword>
<evidence type="ECO:0000313" key="1">
    <source>
        <dbReference type="EMBL" id="KAJ3491717.1"/>
    </source>
</evidence>
<sequence>MASLRPSRLNFDILVNLFAFAESRGDVLSLMKTCRCLLAPATRHLFNFPVSLHHMEQTRSFCDYMLAKSQNRCRYLRHLRVLIFLLKDKDGPLLQKLAKVIQYSTRLEELVLQETEEFLSVGGDVVFSTLSDLTSHRALTKLQLGSVSTEASRLLEAMKATSVLELSLTFVSASLLDDPDPLELLAGLGPNLTTLYIDNALPYSDSEGVQCPNLHTLTLWSFGLLPLRCLTRMFPNLVNLSFHSEYGDEYGENQIEASRAENLAEYEADGGPWSSLQRLSGNIRQLYILGFSFHVKFLDLSMAVAEEAPMCIALIDNLSPNILDLSILVRTFKTLSELEAFLSRATSGLTQCTHLILSFTMDGVSFDLTDFQVSYPVSTISHQSWLTILNKAMLVSVLEKLTVHLLGIRIPCFTSRACLMLGLCEDVFDPSQCRPDPLETFLCAIDTKALATTIADRIPVLRHVGLHIGNQPGTSGLWEVVRLQGGESREEVVTSKINLNRACDFHEAEGIVYGSPDVGDTVSKN</sequence>
<dbReference type="AlphaFoldDB" id="A0AAD5VC45"/>